<keyword evidence="3" id="KW-1185">Reference proteome</keyword>
<feature type="transmembrane region" description="Helical" evidence="1">
    <location>
        <begin position="392"/>
        <end position="411"/>
    </location>
</feature>
<dbReference type="PANTHER" id="PTHR23530">
    <property type="entry name" value="TRANSPORT PROTEIN-RELATED"/>
    <property type="match status" value="1"/>
</dbReference>
<evidence type="ECO:0000313" key="2">
    <source>
        <dbReference type="EMBL" id="QCC52393.1"/>
    </source>
</evidence>
<dbReference type="SUPFAM" id="SSF103473">
    <property type="entry name" value="MFS general substrate transporter"/>
    <property type="match status" value="1"/>
</dbReference>
<feature type="transmembrane region" description="Helical" evidence="1">
    <location>
        <begin position="66"/>
        <end position="86"/>
    </location>
</feature>
<dbReference type="Gene3D" id="1.20.1250.20">
    <property type="entry name" value="MFS general substrate transporter like domains"/>
    <property type="match status" value="1"/>
</dbReference>
<dbReference type="EMBL" id="CP031310">
    <property type="protein sequence ID" value="QCC52393.1"/>
    <property type="molecule type" value="Genomic_DNA"/>
</dbReference>
<keyword evidence="1" id="KW-0812">Transmembrane</keyword>
<feature type="transmembrane region" description="Helical" evidence="1">
    <location>
        <begin position="301"/>
        <end position="321"/>
    </location>
</feature>
<keyword evidence="1" id="KW-1133">Transmembrane helix</keyword>
<feature type="transmembrane region" description="Helical" evidence="1">
    <location>
        <begin position="39"/>
        <end position="60"/>
    </location>
</feature>
<proteinExistence type="predicted"/>
<evidence type="ECO:0000313" key="3">
    <source>
        <dbReference type="Proteomes" id="UP000296706"/>
    </source>
</evidence>
<feature type="transmembrane region" description="Helical" evidence="1">
    <location>
        <begin position="243"/>
        <end position="262"/>
    </location>
</feature>
<dbReference type="GO" id="GO:0022857">
    <property type="term" value="F:transmembrane transporter activity"/>
    <property type="evidence" value="ECO:0007669"/>
    <property type="project" value="InterPro"/>
</dbReference>
<feature type="transmembrane region" description="Helical" evidence="1">
    <location>
        <begin position="357"/>
        <end position="380"/>
    </location>
</feature>
<dbReference type="InterPro" id="IPR053160">
    <property type="entry name" value="MFS_DHA3_Transporter"/>
</dbReference>
<feature type="transmembrane region" description="Helical" evidence="1">
    <location>
        <begin position="166"/>
        <end position="183"/>
    </location>
</feature>
<name>A0A4D6HEK8_9EURY</name>
<gene>
    <name evidence="2" type="ORF">DV733_14635</name>
</gene>
<dbReference type="InterPro" id="IPR011701">
    <property type="entry name" value="MFS"/>
</dbReference>
<reference evidence="2 3" key="1">
    <citation type="journal article" date="2019" name="Nat. Commun.">
        <title>A new type of DNA phosphorothioation-based antiviral system in archaea.</title>
        <authorList>
            <person name="Xiong L."/>
            <person name="Liu S."/>
            <person name="Chen S."/>
            <person name="Xiao Y."/>
            <person name="Zhu B."/>
            <person name="Gao Y."/>
            <person name="Zhang Y."/>
            <person name="Chen B."/>
            <person name="Luo J."/>
            <person name="Deng Z."/>
            <person name="Chen X."/>
            <person name="Wang L."/>
            <person name="Chen S."/>
        </authorList>
    </citation>
    <scope>NUCLEOTIDE SEQUENCE [LARGE SCALE GENOMIC DNA]</scope>
    <source>
        <strain evidence="2 3">CBA1105</strain>
    </source>
</reference>
<dbReference type="PANTHER" id="PTHR23530:SF1">
    <property type="entry name" value="PERMEASE, MAJOR FACILITATOR SUPERFAMILY-RELATED"/>
    <property type="match status" value="1"/>
</dbReference>
<dbReference type="STRING" id="1457250.GCA_000755225_01799"/>
<dbReference type="Proteomes" id="UP000296706">
    <property type="component" value="Chromosome"/>
</dbReference>
<dbReference type="AlphaFoldDB" id="A0A4D6HEK8"/>
<feature type="transmembrane region" description="Helical" evidence="1">
    <location>
        <begin position="274"/>
        <end position="294"/>
    </location>
</feature>
<keyword evidence="1" id="KW-0472">Membrane</keyword>
<accession>A0A4D6HEK8</accession>
<evidence type="ECO:0000256" key="1">
    <source>
        <dbReference type="SAM" id="Phobius"/>
    </source>
</evidence>
<dbReference type="KEGG" id="hsn:DV733_14635"/>
<organism evidence="2 3">
    <name type="scientific">Halapricum salinum</name>
    <dbReference type="NCBI Taxonomy" id="1457250"/>
    <lineage>
        <taxon>Archaea</taxon>
        <taxon>Methanobacteriati</taxon>
        <taxon>Methanobacteriota</taxon>
        <taxon>Stenosarchaea group</taxon>
        <taxon>Halobacteria</taxon>
        <taxon>Halobacteriales</taxon>
        <taxon>Haloarculaceae</taxon>
        <taxon>Halapricum</taxon>
    </lineage>
</organism>
<dbReference type="InterPro" id="IPR036259">
    <property type="entry name" value="MFS_trans_sf"/>
</dbReference>
<sequence length="419" mass="44842">MVSLFEKCIRESEGERDVSEGTSLAEASREHRILIWKFYLYRATLSEGFIYPIITLYLLSRGLSEGGVGLVNGLFFAGVVAAEIPTGYVGDKIGRRNSLIVSTLLMSISMFAFTVTGSLLGFAAVFVFWGVALTFRSGSGSAYLYDMLDERLDTDEYTTITGRGGAAFLVTSAVTSILGGYLYTIDRRIPFVAAGLITGSGALVLLSMPQTEQYAAGEGGEAFSARDAWHTVRAKFLAPELRLFIVYTALLLSIPELADLYIQPIVVDAGVPEAWLGYLYAAFMLLTALASYNIDRVRDAVGIGGWFAVAPILLAAVLAGMLVEPWLAIPGFVGMRIVKSLSYAFRGQYLNDHLPSLGRATVLSTASMIYGVSFVVFRVGGGAVADTVGPELAIVALAVVVATLSVLLQVVGTPVRPSD</sequence>
<dbReference type="Pfam" id="PF07690">
    <property type="entry name" value="MFS_1"/>
    <property type="match status" value="1"/>
</dbReference>
<protein>
    <submittedName>
        <fullName evidence="2">MFS transporter</fullName>
    </submittedName>
</protein>